<keyword evidence="1" id="KW-1133">Transmembrane helix</keyword>
<organism evidence="2 3">
    <name type="scientific">Deinobacterium chartae</name>
    <dbReference type="NCBI Taxonomy" id="521158"/>
    <lineage>
        <taxon>Bacteria</taxon>
        <taxon>Thermotogati</taxon>
        <taxon>Deinococcota</taxon>
        <taxon>Deinococci</taxon>
        <taxon>Deinococcales</taxon>
        <taxon>Deinococcaceae</taxon>
        <taxon>Deinobacterium</taxon>
    </lineage>
</organism>
<comment type="caution">
    <text evidence="2">The sequence shown here is derived from an EMBL/GenBank/DDBJ whole genome shotgun (WGS) entry which is preliminary data.</text>
</comment>
<keyword evidence="1" id="KW-0472">Membrane</keyword>
<keyword evidence="3" id="KW-1185">Reference proteome</keyword>
<dbReference type="Proteomes" id="UP000569951">
    <property type="component" value="Unassembled WGS sequence"/>
</dbReference>
<evidence type="ECO:0000313" key="2">
    <source>
        <dbReference type="EMBL" id="MBB6099304.1"/>
    </source>
</evidence>
<dbReference type="RefSeq" id="WP_183988055.1">
    <property type="nucleotide sequence ID" value="NZ_JACHHG010000010.1"/>
</dbReference>
<feature type="transmembrane region" description="Helical" evidence="1">
    <location>
        <begin position="60"/>
        <end position="83"/>
    </location>
</feature>
<gene>
    <name evidence="2" type="ORF">HNR42_002742</name>
</gene>
<dbReference type="AlphaFoldDB" id="A0A841I2R4"/>
<feature type="transmembrane region" description="Helical" evidence="1">
    <location>
        <begin position="21"/>
        <end position="40"/>
    </location>
</feature>
<evidence type="ECO:0000313" key="3">
    <source>
        <dbReference type="Proteomes" id="UP000569951"/>
    </source>
</evidence>
<keyword evidence="1" id="KW-0812">Transmembrane</keyword>
<accession>A0A841I2R4</accession>
<proteinExistence type="predicted"/>
<dbReference type="EMBL" id="JACHHG010000010">
    <property type="protein sequence ID" value="MBB6099304.1"/>
    <property type="molecule type" value="Genomic_DNA"/>
</dbReference>
<evidence type="ECO:0000256" key="1">
    <source>
        <dbReference type="SAM" id="Phobius"/>
    </source>
</evidence>
<protein>
    <submittedName>
        <fullName evidence="2">Uncharacterized protein</fullName>
    </submittedName>
</protein>
<sequence length="99" mass="10660">MGLAGWGLKLTRFERTAQGHFYTPNTYLGLTLIAVLIIRLPGRLFQLQAAGQLRTASPQAYAALGPGPLARGPLFVIIGYYVCSERGVLRLSRAGRASA</sequence>
<name>A0A841I2R4_9DEIO</name>
<reference evidence="2 3" key="1">
    <citation type="submission" date="2020-08" db="EMBL/GenBank/DDBJ databases">
        <title>Genomic Encyclopedia of Type Strains, Phase IV (KMG-IV): sequencing the most valuable type-strain genomes for metagenomic binning, comparative biology and taxonomic classification.</title>
        <authorList>
            <person name="Goeker M."/>
        </authorList>
    </citation>
    <scope>NUCLEOTIDE SEQUENCE [LARGE SCALE GENOMIC DNA]</scope>
    <source>
        <strain evidence="2 3">DSM 21458</strain>
    </source>
</reference>